<dbReference type="GO" id="GO:0005886">
    <property type="term" value="C:plasma membrane"/>
    <property type="evidence" value="ECO:0007669"/>
    <property type="project" value="UniProtKB-SubCell"/>
</dbReference>
<protein>
    <recommendedName>
        <fullName evidence="10">G-protein coupled receptors family 1 profile domain-containing protein</fullName>
    </recommendedName>
</protein>
<reference evidence="11" key="1">
    <citation type="submission" date="2020-06" db="EMBL/GenBank/DDBJ databases">
        <title>Draft genome of Bugula neritina, a colonial animal packing powerful symbionts and potential medicines.</title>
        <authorList>
            <person name="Rayko M."/>
        </authorList>
    </citation>
    <scope>NUCLEOTIDE SEQUENCE [LARGE SCALE GENOMIC DNA]</scope>
    <source>
        <strain evidence="11">Kwan_BN1</strain>
    </source>
</reference>
<evidence type="ECO:0000256" key="3">
    <source>
        <dbReference type="ARBA" id="ARBA00022692"/>
    </source>
</evidence>
<dbReference type="InterPro" id="IPR017452">
    <property type="entry name" value="GPCR_Rhodpsn_7TM"/>
</dbReference>
<keyword evidence="2" id="KW-1003">Cell membrane</keyword>
<evidence type="ECO:0000256" key="2">
    <source>
        <dbReference type="ARBA" id="ARBA00022475"/>
    </source>
</evidence>
<keyword evidence="8" id="KW-0807">Transducer</keyword>
<gene>
    <name evidence="11" type="ORF">EB796_003212</name>
</gene>
<evidence type="ECO:0000256" key="5">
    <source>
        <dbReference type="ARBA" id="ARBA00023040"/>
    </source>
</evidence>
<proteinExistence type="predicted"/>
<dbReference type="InterPro" id="IPR000276">
    <property type="entry name" value="GPCR_Rhodpsn"/>
</dbReference>
<dbReference type="GO" id="GO:0004930">
    <property type="term" value="F:G protein-coupled receptor activity"/>
    <property type="evidence" value="ECO:0007669"/>
    <property type="project" value="UniProtKB-KW"/>
</dbReference>
<dbReference type="Gene3D" id="1.20.1070.10">
    <property type="entry name" value="Rhodopsin 7-helix transmembrane proteins"/>
    <property type="match status" value="1"/>
</dbReference>
<evidence type="ECO:0000256" key="4">
    <source>
        <dbReference type="ARBA" id="ARBA00022989"/>
    </source>
</evidence>
<keyword evidence="3 9" id="KW-0812">Transmembrane</keyword>
<dbReference type="PANTHER" id="PTHR24228:SF59">
    <property type="entry name" value="NEUROPEPTIDE RECEPTOR 15"/>
    <property type="match status" value="1"/>
</dbReference>
<evidence type="ECO:0000256" key="1">
    <source>
        <dbReference type="ARBA" id="ARBA00004651"/>
    </source>
</evidence>
<evidence type="ECO:0000313" key="12">
    <source>
        <dbReference type="Proteomes" id="UP000593567"/>
    </source>
</evidence>
<keyword evidence="12" id="KW-1185">Reference proteome</keyword>
<keyword evidence="6 9" id="KW-0472">Membrane</keyword>
<evidence type="ECO:0000313" key="11">
    <source>
        <dbReference type="EMBL" id="KAF6038486.1"/>
    </source>
</evidence>
<evidence type="ECO:0000256" key="8">
    <source>
        <dbReference type="ARBA" id="ARBA00023224"/>
    </source>
</evidence>
<dbReference type="SUPFAM" id="SSF81321">
    <property type="entry name" value="Family A G protein-coupled receptor-like"/>
    <property type="match status" value="1"/>
</dbReference>
<dbReference type="OrthoDB" id="6147329at2759"/>
<organism evidence="11 12">
    <name type="scientific">Bugula neritina</name>
    <name type="common">Brown bryozoan</name>
    <name type="synonym">Sertularia neritina</name>
    <dbReference type="NCBI Taxonomy" id="10212"/>
    <lineage>
        <taxon>Eukaryota</taxon>
        <taxon>Metazoa</taxon>
        <taxon>Spiralia</taxon>
        <taxon>Lophotrochozoa</taxon>
        <taxon>Bryozoa</taxon>
        <taxon>Gymnolaemata</taxon>
        <taxon>Cheilostomatida</taxon>
        <taxon>Flustrina</taxon>
        <taxon>Buguloidea</taxon>
        <taxon>Bugulidae</taxon>
        <taxon>Bugula</taxon>
    </lineage>
</organism>
<comment type="subcellular location">
    <subcellularLocation>
        <location evidence="1">Cell membrane</location>
        <topology evidence="1">Multi-pass membrane protein</topology>
    </subcellularLocation>
</comment>
<evidence type="ECO:0000256" key="6">
    <source>
        <dbReference type="ARBA" id="ARBA00023136"/>
    </source>
</evidence>
<evidence type="ECO:0000256" key="7">
    <source>
        <dbReference type="ARBA" id="ARBA00023170"/>
    </source>
</evidence>
<dbReference type="EMBL" id="VXIV02000409">
    <property type="protein sequence ID" value="KAF6038486.1"/>
    <property type="molecule type" value="Genomic_DNA"/>
</dbReference>
<feature type="transmembrane region" description="Helical" evidence="9">
    <location>
        <begin position="170"/>
        <end position="193"/>
    </location>
</feature>
<evidence type="ECO:0000259" key="10">
    <source>
        <dbReference type="PROSITE" id="PS50262"/>
    </source>
</evidence>
<keyword evidence="5" id="KW-0297">G-protein coupled receptor</keyword>
<feature type="transmembrane region" description="Helical" evidence="9">
    <location>
        <begin position="199"/>
        <end position="222"/>
    </location>
</feature>
<accession>A0A7J7KLJ2</accession>
<sequence length="312" mass="35693">MLVAAKLPIKHDEEGHFDLVFHIFAVLDFFQKSPQLTDVLEDDETSQTWSKVASNDINFKDKNFRKHPHFTIALQNSLMLSDRLPSTPSALPLIRSTLSTLETKVKVTSINSNNSAGSSEIFEHGSMSTCKSRDTNEDLEKSKLKSKLINYIKQQIKLDHLKKQRKLIKMLLFSFVVMAISWLPFTLIIIIDINSKLQSVIYVLFMCVGWTSSTFNAMLYAVMNTQFRHAYWNLLQGRRWTATTTLSSKQQMSSEIKVCICMIPNMPSCAVAYFSLPAFCAAHITYDQKGHLSLNLLYRDRCFLTVFFCYPG</sequence>
<dbReference type="PROSITE" id="PS50262">
    <property type="entry name" value="G_PROTEIN_RECEP_F1_2"/>
    <property type="match status" value="1"/>
</dbReference>
<evidence type="ECO:0000256" key="9">
    <source>
        <dbReference type="SAM" id="Phobius"/>
    </source>
</evidence>
<dbReference type="Proteomes" id="UP000593567">
    <property type="component" value="Unassembled WGS sequence"/>
</dbReference>
<keyword evidence="7" id="KW-0675">Receptor</keyword>
<feature type="domain" description="G-protein coupled receptors family 1 profile" evidence="10">
    <location>
        <begin position="148"/>
        <end position="220"/>
    </location>
</feature>
<name>A0A7J7KLJ2_BUGNE</name>
<dbReference type="PRINTS" id="PR00237">
    <property type="entry name" value="GPCRRHODOPSN"/>
</dbReference>
<comment type="caution">
    <text evidence="11">The sequence shown here is derived from an EMBL/GenBank/DDBJ whole genome shotgun (WGS) entry which is preliminary data.</text>
</comment>
<dbReference type="PANTHER" id="PTHR24228">
    <property type="entry name" value="B2 BRADYKININ RECEPTOR/ANGIOTENSIN II RECEPTOR"/>
    <property type="match status" value="1"/>
</dbReference>
<keyword evidence="4 9" id="KW-1133">Transmembrane helix</keyword>
<dbReference type="AlphaFoldDB" id="A0A7J7KLJ2"/>